<reference evidence="12" key="3">
    <citation type="submission" date="2014-09" db="EMBL/GenBank/DDBJ databases">
        <authorList>
            <person name="Magalhaes I.L.F."/>
            <person name="Oliveira U."/>
            <person name="Santos F.R."/>
            <person name="Vidigal T.H.D.A."/>
            <person name="Brescovit A.D."/>
            <person name="Santos A.J."/>
        </authorList>
    </citation>
    <scope>NUCLEOTIDE SEQUENCE</scope>
</reference>
<evidence type="ECO:0000256" key="5">
    <source>
        <dbReference type="ARBA" id="ARBA00022833"/>
    </source>
</evidence>
<keyword evidence="5 8" id="KW-0862">Zinc</keyword>
<dbReference type="EMBL" id="GBRD01011582">
    <property type="protein sequence ID" value="JAG54242.1"/>
    <property type="molecule type" value="Transcribed_RNA"/>
</dbReference>
<feature type="binding site" evidence="8">
    <location>
        <position position="135"/>
    </location>
    <ligand>
        <name>Zn(2+)</name>
        <dbReference type="ChEBI" id="CHEBI:29105"/>
        <label>2</label>
    </ligand>
</feature>
<evidence type="ECO:0000256" key="4">
    <source>
        <dbReference type="ARBA" id="ARBA00022801"/>
    </source>
</evidence>
<comment type="cofactor">
    <cofactor evidence="8">
        <name>Mg(2+)</name>
        <dbReference type="ChEBI" id="CHEBI:18420"/>
    </cofactor>
    <text evidence="8">Binds 1 Mg(2+) ion.</text>
</comment>
<comment type="cofactor">
    <cofactor evidence="8">
        <name>Zn(2+)</name>
        <dbReference type="ChEBI" id="CHEBI:29105"/>
    </cofactor>
    <text evidence="8">Binds 2 Zn(2+) ions.</text>
</comment>
<sequence>MRILESSSNPMWYNTDICILQPVKISHVFLVLSFWMCLVQNLPVYNHQTEKRTWRTYSRYLGDDWKVYTRGCGGGPKPKKQKSVDSKHLHGTPKYLSIEEKAPYWKDMEKEALLKMLLRKPNFNKAKNVIFFLGDGMSLTTISTSRIYKGQLNGGSGEEGSLFFEDFPNTGLVKTFCVDSQVADSACSATAYWTGVKGNIKTIGVTAAVKREGNCSSITEETSPTSLLNWAQDAGKSTGVVTTTTVTHASPAGGYAHILNRNMESDAEVIKLNRDPKECTDIAQQLIYNVPGKNLNVIMGGGRANFYPVDAQNESGTKGKRKDGKNLIDAWVDNKKLDGKRSYVWNREQLLNADLNNTDYLMGLFSNEHLQFYQLADKKVQPSLAEMTEAAVKVYKRIPKASYSS</sequence>
<evidence type="ECO:0000256" key="2">
    <source>
        <dbReference type="ARBA" id="ARBA00012647"/>
    </source>
</evidence>
<dbReference type="Pfam" id="PF00245">
    <property type="entry name" value="Alk_phosphatase"/>
    <property type="match status" value="1"/>
</dbReference>
<dbReference type="SUPFAM" id="SSF53649">
    <property type="entry name" value="Alkaline phosphatase-like"/>
    <property type="match status" value="1"/>
</dbReference>
<evidence type="ECO:0000313" key="11">
    <source>
        <dbReference type="EMBL" id="JAG36819.1"/>
    </source>
</evidence>
<feature type="binding site" evidence="8">
    <location>
        <position position="248"/>
    </location>
    <ligand>
        <name>Mg(2+)</name>
        <dbReference type="ChEBI" id="CHEBI:18420"/>
    </ligand>
</feature>
<evidence type="ECO:0000313" key="12">
    <source>
        <dbReference type="EMBL" id="JAG54242.1"/>
    </source>
</evidence>
<dbReference type="Gene3D" id="3.40.720.10">
    <property type="entry name" value="Alkaline Phosphatase, subunit A"/>
    <property type="match status" value="1"/>
</dbReference>
<dbReference type="InterPro" id="IPR018299">
    <property type="entry name" value="Alkaline_phosphatase_AS"/>
</dbReference>
<evidence type="ECO:0000256" key="7">
    <source>
        <dbReference type="PIRSR" id="PIRSR601952-1"/>
    </source>
</evidence>
<dbReference type="AlphaFoldDB" id="A0A0A9YX71"/>
<comment type="similarity">
    <text evidence="1 9">Belongs to the alkaline phosphatase family.</text>
</comment>
<evidence type="ECO:0000256" key="3">
    <source>
        <dbReference type="ARBA" id="ARBA00022723"/>
    </source>
</evidence>
<feature type="binding site" evidence="8">
    <location>
        <position position="250"/>
    </location>
    <ligand>
        <name>Mg(2+)</name>
        <dbReference type="ChEBI" id="CHEBI:18420"/>
    </ligand>
</feature>
<gene>
    <name evidence="11" type="primary">Alp-m</name>
    <name evidence="11" type="ORF">CM83_28447</name>
</gene>
<keyword evidence="6 8" id="KW-0460">Magnesium</keyword>
<dbReference type="EC" id="3.1.3.1" evidence="2 10"/>
<feature type="binding site" evidence="8">
    <location>
        <position position="135"/>
    </location>
    <ligand>
        <name>Mg(2+)</name>
        <dbReference type="ChEBI" id="CHEBI:18420"/>
    </ligand>
</feature>
<dbReference type="EMBL" id="GBHO01006785">
    <property type="protein sequence ID" value="JAG36819.1"/>
    <property type="molecule type" value="Transcribed_RNA"/>
</dbReference>
<feature type="active site" description="Phosphoserine intermediate" evidence="7">
    <location>
        <position position="185"/>
    </location>
</feature>
<reference evidence="11" key="1">
    <citation type="journal article" date="2014" name="PLoS ONE">
        <title>Transcriptome-Based Identification of ABC Transporters in the Western Tarnished Plant Bug Lygus hesperus.</title>
        <authorList>
            <person name="Hull J.J."/>
            <person name="Chaney K."/>
            <person name="Geib S.M."/>
            <person name="Fabrick J.A."/>
            <person name="Brent C.S."/>
            <person name="Walsh D."/>
            <person name="Lavine L.C."/>
        </authorList>
    </citation>
    <scope>NUCLEOTIDE SEQUENCE</scope>
</reference>
<organism evidence="11">
    <name type="scientific">Lygus hesperus</name>
    <name type="common">Western plant bug</name>
    <dbReference type="NCBI Taxonomy" id="30085"/>
    <lineage>
        <taxon>Eukaryota</taxon>
        <taxon>Metazoa</taxon>
        <taxon>Ecdysozoa</taxon>
        <taxon>Arthropoda</taxon>
        <taxon>Hexapoda</taxon>
        <taxon>Insecta</taxon>
        <taxon>Pterygota</taxon>
        <taxon>Neoptera</taxon>
        <taxon>Paraneoptera</taxon>
        <taxon>Hemiptera</taxon>
        <taxon>Heteroptera</taxon>
        <taxon>Panheteroptera</taxon>
        <taxon>Cimicomorpha</taxon>
        <taxon>Miridae</taxon>
        <taxon>Mirini</taxon>
        <taxon>Lygus</taxon>
    </lineage>
</organism>
<evidence type="ECO:0000256" key="1">
    <source>
        <dbReference type="ARBA" id="ARBA00005984"/>
    </source>
</evidence>
<dbReference type="PROSITE" id="PS00123">
    <property type="entry name" value="ALKALINE_PHOSPHATASE"/>
    <property type="match status" value="1"/>
</dbReference>
<proteinExistence type="inferred from homology"/>
<dbReference type="InterPro" id="IPR017850">
    <property type="entry name" value="Alkaline_phosphatase_core_sf"/>
</dbReference>
<comment type="catalytic activity">
    <reaction evidence="10">
        <text>a phosphate monoester + H2O = an alcohol + phosphate</text>
        <dbReference type="Rhea" id="RHEA:15017"/>
        <dbReference type="ChEBI" id="CHEBI:15377"/>
        <dbReference type="ChEBI" id="CHEBI:30879"/>
        <dbReference type="ChEBI" id="CHEBI:43474"/>
        <dbReference type="ChEBI" id="CHEBI:67140"/>
        <dbReference type="EC" id="3.1.3.1"/>
    </reaction>
</comment>
<dbReference type="SMART" id="SM00098">
    <property type="entry name" value="alkPPc"/>
    <property type="match status" value="1"/>
</dbReference>
<protein>
    <recommendedName>
        <fullName evidence="2 10">Alkaline phosphatase</fullName>
        <ecNumber evidence="2 10">3.1.3.1</ecNumber>
    </recommendedName>
</protein>
<keyword evidence="4 10" id="KW-0378">Hydrolase</keyword>
<dbReference type="CDD" id="cd16012">
    <property type="entry name" value="ALP"/>
    <property type="match status" value="1"/>
</dbReference>
<reference evidence="11" key="2">
    <citation type="submission" date="2014-07" db="EMBL/GenBank/DDBJ databases">
        <authorList>
            <person name="Hull J."/>
        </authorList>
    </citation>
    <scope>NUCLEOTIDE SEQUENCE</scope>
</reference>
<evidence type="ECO:0000256" key="6">
    <source>
        <dbReference type="ARBA" id="ARBA00022842"/>
    </source>
</evidence>
<dbReference type="GO" id="GO:0046872">
    <property type="term" value="F:metal ion binding"/>
    <property type="evidence" value="ECO:0007669"/>
    <property type="project" value="UniProtKB-KW"/>
</dbReference>
<evidence type="ECO:0000256" key="10">
    <source>
        <dbReference type="RuleBase" id="RU003947"/>
    </source>
</evidence>
<name>A0A0A9YX71_LYGHE</name>
<keyword evidence="3 8" id="KW-0479">Metal-binding</keyword>
<dbReference type="PANTHER" id="PTHR11596:SF91">
    <property type="entry name" value="ALKALINE PHOSPHATASE-RELATED"/>
    <property type="match status" value="1"/>
</dbReference>
<accession>A0A0A9YX71</accession>
<evidence type="ECO:0000256" key="8">
    <source>
        <dbReference type="PIRSR" id="PIRSR601952-2"/>
    </source>
</evidence>
<dbReference type="PRINTS" id="PR00113">
    <property type="entry name" value="ALKPHPHTASE"/>
</dbReference>
<evidence type="ECO:0000256" key="9">
    <source>
        <dbReference type="RuleBase" id="RU003946"/>
    </source>
</evidence>
<dbReference type="PANTHER" id="PTHR11596">
    <property type="entry name" value="ALKALINE PHOSPHATASE"/>
    <property type="match status" value="1"/>
</dbReference>
<dbReference type="GO" id="GO:0004035">
    <property type="term" value="F:alkaline phosphatase activity"/>
    <property type="evidence" value="ECO:0007669"/>
    <property type="project" value="UniProtKB-EC"/>
</dbReference>
<dbReference type="InterPro" id="IPR001952">
    <property type="entry name" value="Alkaline_phosphatase"/>
</dbReference>
<dbReference type="EMBL" id="GBRD01011581">
    <property type="protein sequence ID" value="JAG54243.1"/>
    <property type="molecule type" value="Transcribed_RNA"/>
</dbReference>